<reference evidence="2" key="1">
    <citation type="submission" date="2021-02" db="EMBL/GenBank/DDBJ databases">
        <authorList>
            <person name="Dougan E. K."/>
            <person name="Rhodes N."/>
            <person name="Thang M."/>
            <person name="Chan C."/>
        </authorList>
    </citation>
    <scope>NUCLEOTIDE SEQUENCE</scope>
</reference>
<sequence length="202" mass="22785">MPITCFVTAESTDDRTSWRKIQYSEEHQVLFKYEVQMEEAFSNQCAWNRRPEWTILRPPLGLQVTEAHGQARRLFGLQLAETVPERAAQAATGSKREAAAEKKARAACAEPMQTPTQEEAVEDDVDDGDVEKDGPADVEVTTEELVTCMKFKQLLMGVGFLPYLCVRVLSVMICWARGKQLESTSNLSFSNLWASSYSRQLK</sequence>
<feature type="compositionally biased region" description="Acidic residues" evidence="1">
    <location>
        <begin position="119"/>
        <end position="130"/>
    </location>
</feature>
<evidence type="ECO:0000256" key="1">
    <source>
        <dbReference type="SAM" id="MobiDB-lite"/>
    </source>
</evidence>
<comment type="caution">
    <text evidence="2">The sequence shown here is derived from an EMBL/GenBank/DDBJ whole genome shotgun (WGS) entry which is preliminary data.</text>
</comment>
<dbReference type="EMBL" id="CAJNJA010005387">
    <property type="protein sequence ID" value="CAE7189441.1"/>
    <property type="molecule type" value="Genomic_DNA"/>
</dbReference>
<evidence type="ECO:0000313" key="3">
    <source>
        <dbReference type="Proteomes" id="UP000601435"/>
    </source>
</evidence>
<dbReference type="OrthoDB" id="432907at2759"/>
<dbReference type="Proteomes" id="UP000601435">
    <property type="component" value="Unassembled WGS sequence"/>
</dbReference>
<accession>A0A812J3W5</accession>
<protein>
    <submittedName>
        <fullName evidence="2">Uncharacterized protein</fullName>
    </submittedName>
</protein>
<feature type="region of interest" description="Disordered" evidence="1">
    <location>
        <begin position="106"/>
        <end position="130"/>
    </location>
</feature>
<gene>
    <name evidence="2" type="ORF">SNEC2469_LOCUS1055</name>
</gene>
<name>A0A812J3W5_9DINO</name>
<evidence type="ECO:0000313" key="2">
    <source>
        <dbReference type="EMBL" id="CAE7189441.1"/>
    </source>
</evidence>
<keyword evidence="3" id="KW-1185">Reference proteome</keyword>
<dbReference type="AlphaFoldDB" id="A0A812J3W5"/>
<organism evidence="2 3">
    <name type="scientific">Symbiodinium necroappetens</name>
    <dbReference type="NCBI Taxonomy" id="1628268"/>
    <lineage>
        <taxon>Eukaryota</taxon>
        <taxon>Sar</taxon>
        <taxon>Alveolata</taxon>
        <taxon>Dinophyceae</taxon>
        <taxon>Suessiales</taxon>
        <taxon>Symbiodiniaceae</taxon>
        <taxon>Symbiodinium</taxon>
    </lineage>
</organism>
<proteinExistence type="predicted"/>